<dbReference type="GO" id="GO:0006309">
    <property type="term" value="P:apoptotic DNA fragmentation"/>
    <property type="evidence" value="ECO:0007669"/>
    <property type="project" value="TreeGrafter"/>
</dbReference>
<dbReference type="EMBL" id="CADEBC010000346">
    <property type="protein sequence ID" value="CAB3228443.1"/>
    <property type="molecule type" value="Genomic_DNA"/>
</dbReference>
<keyword evidence="2" id="KW-0540">Nuclease</keyword>
<keyword evidence="3" id="KW-0378">Hydrolase</keyword>
<evidence type="ECO:0000256" key="4">
    <source>
        <dbReference type="PIRSR" id="PIRSR640255-1"/>
    </source>
</evidence>
<evidence type="ECO:0000256" key="3">
    <source>
        <dbReference type="ARBA" id="ARBA00022759"/>
    </source>
</evidence>
<protein>
    <recommendedName>
        <fullName evidence="11">DNA/RNA non-specific endonuclease domain-containing protein</fullName>
    </recommendedName>
</protein>
<dbReference type="GO" id="GO:0046872">
    <property type="term" value="F:metal ion binding"/>
    <property type="evidence" value="ECO:0007669"/>
    <property type="project" value="UniProtKB-KW"/>
</dbReference>
<dbReference type="PANTHER" id="PTHR13966">
    <property type="entry name" value="ENDONUCLEASE RELATED"/>
    <property type="match status" value="1"/>
</dbReference>
<feature type="binding site" evidence="5">
    <location>
        <position position="303"/>
    </location>
    <ligand>
        <name>Mg(2+)</name>
        <dbReference type="ChEBI" id="CHEBI:18420"/>
        <note>catalytic</note>
    </ligand>
</feature>
<keyword evidence="6" id="KW-0732">Signal</keyword>
<comment type="caution">
    <text evidence="9">The sequence shown here is derived from an EMBL/GenBank/DDBJ whole genome shotgun (WGS) entry which is preliminary data.</text>
</comment>
<dbReference type="PANTHER" id="PTHR13966:SF19">
    <property type="entry name" value="NUCLEASE EXOG, MITOCHONDRIAL"/>
    <property type="match status" value="1"/>
</dbReference>
<feature type="signal peptide" evidence="6">
    <location>
        <begin position="1"/>
        <end position="16"/>
    </location>
</feature>
<dbReference type="GO" id="GO:0003676">
    <property type="term" value="F:nucleic acid binding"/>
    <property type="evidence" value="ECO:0007669"/>
    <property type="project" value="InterPro"/>
</dbReference>
<proteinExistence type="inferred from homology"/>
<dbReference type="SUPFAM" id="SSF54060">
    <property type="entry name" value="His-Me finger endonucleases"/>
    <property type="match status" value="1"/>
</dbReference>
<evidence type="ECO:0000256" key="2">
    <source>
        <dbReference type="ARBA" id="ARBA00022722"/>
    </source>
</evidence>
<dbReference type="AlphaFoldDB" id="A0A8S0Z683"/>
<sequence length="446" mass="50173">MGSLVVFVAFLAAVAGFELPHPSTFAKIFNEDQFEDYLDFWLAQEEPKWANASSSLRHSEIGPRSSGCTLNINGDLGQPQPVYIRSGTYLRPTGNSGQIHLNTGEQVIIGCPGRTLRHPNIASTSLVVGTATCVNNNLVSGSGWLNGNSAFGQLTCSSHSFHEAQATNSRCWGNNIVIRVGFIVNNVFHTLYHSCFNQQRMEVIYVEYEQSRENGIHQTGVDRPSFLAGSFFSGVPVNTMYTQVEQKKTVAEYVGQTLADRYITNHQFFARGHLAAKSDFVFATGQRASFYFINAAPQWQPFNAGNWNFLEQDLRARISAANYRTTIYTGTFGVSQLRDQNNRLVDIYLVRDKNQIPVPLYFYKVVYDSSRRQGTAFVSINNPYYTAAEARSLTFCTDRCRNNNAFSWLRWQPDRIDIGYSFCCTIDDFRRTVPHLPSFTTTGLLT</sequence>
<evidence type="ECO:0000256" key="6">
    <source>
        <dbReference type="SAM" id="SignalP"/>
    </source>
</evidence>
<comment type="similarity">
    <text evidence="1">Belongs to the DNA/RNA non-specific endonuclease family.</text>
</comment>
<evidence type="ECO:0000259" key="8">
    <source>
        <dbReference type="SMART" id="SM00892"/>
    </source>
</evidence>
<accession>A0A8S0Z683</accession>
<feature type="domain" description="ENPP1-3/EXOG-like endonuclease/phosphodiesterase" evidence="7">
    <location>
        <begin position="189"/>
        <end position="402"/>
    </location>
</feature>
<dbReference type="InterPro" id="IPR044929">
    <property type="entry name" value="DNA/RNA_non-sp_Endonuclease_sf"/>
</dbReference>
<dbReference type="InterPro" id="IPR001604">
    <property type="entry name" value="Endo_G_ENPP1-like_dom"/>
</dbReference>
<feature type="domain" description="DNA/RNA non-specific endonuclease/pyrophosphatase/phosphodiesterase" evidence="8">
    <location>
        <begin position="188"/>
        <end position="429"/>
    </location>
</feature>
<gene>
    <name evidence="9" type="ORF">APLA_LOCUS3605</name>
</gene>
<keyword evidence="5" id="KW-0479">Metal-binding</keyword>
<feature type="active site" description="Proton acceptor" evidence="4">
    <location>
        <position position="273"/>
    </location>
</feature>
<dbReference type="InterPro" id="IPR040255">
    <property type="entry name" value="Non-specific_endonuclease"/>
</dbReference>
<dbReference type="InterPro" id="IPR044925">
    <property type="entry name" value="His-Me_finger_sf"/>
</dbReference>
<dbReference type="GO" id="GO:0000014">
    <property type="term" value="F:single-stranded DNA endodeoxyribonuclease activity"/>
    <property type="evidence" value="ECO:0007669"/>
    <property type="project" value="TreeGrafter"/>
</dbReference>
<dbReference type="SMART" id="SM00892">
    <property type="entry name" value="Endonuclease_NS"/>
    <property type="match status" value="1"/>
</dbReference>
<evidence type="ECO:0000313" key="9">
    <source>
        <dbReference type="EMBL" id="CAB3228443.1"/>
    </source>
</evidence>
<dbReference type="SMART" id="SM00477">
    <property type="entry name" value="NUC"/>
    <property type="match status" value="1"/>
</dbReference>
<evidence type="ECO:0000313" key="10">
    <source>
        <dbReference type="Proteomes" id="UP000494106"/>
    </source>
</evidence>
<dbReference type="Gene3D" id="3.40.570.10">
    <property type="entry name" value="Extracellular Endonuclease, subunit A"/>
    <property type="match status" value="1"/>
</dbReference>
<keyword evidence="10" id="KW-1185">Reference proteome</keyword>
<reference evidence="9 10" key="1">
    <citation type="submission" date="2020-04" db="EMBL/GenBank/DDBJ databases">
        <authorList>
            <person name="Wallbank WR R."/>
            <person name="Pardo Diaz C."/>
            <person name="Kozak K."/>
            <person name="Martin S."/>
            <person name="Jiggins C."/>
            <person name="Moest M."/>
            <person name="Warren A I."/>
            <person name="Byers J.R.P. K."/>
            <person name="Montejo-Kovacevich G."/>
            <person name="Yen C E."/>
        </authorList>
    </citation>
    <scope>NUCLEOTIDE SEQUENCE [LARGE SCALE GENOMIC DNA]</scope>
</reference>
<dbReference type="GO" id="GO:0005743">
    <property type="term" value="C:mitochondrial inner membrane"/>
    <property type="evidence" value="ECO:0007669"/>
    <property type="project" value="TreeGrafter"/>
</dbReference>
<feature type="chain" id="PRO_5035800909" description="DNA/RNA non-specific endonuclease domain-containing protein" evidence="6">
    <location>
        <begin position="17"/>
        <end position="446"/>
    </location>
</feature>
<dbReference type="FunFam" id="3.40.570.10:FF:000007">
    <property type="entry name" value="Alkaline nuclease"/>
    <property type="match status" value="1"/>
</dbReference>
<keyword evidence="3" id="KW-0255">Endonuclease</keyword>
<evidence type="ECO:0008006" key="11">
    <source>
        <dbReference type="Google" id="ProtNLM"/>
    </source>
</evidence>
<dbReference type="Proteomes" id="UP000494106">
    <property type="component" value="Unassembled WGS sequence"/>
</dbReference>
<organism evidence="9 10">
    <name type="scientific">Arctia plantaginis</name>
    <name type="common">Wood tiger moth</name>
    <name type="synonym">Phalaena plantaginis</name>
    <dbReference type="NCBI Taxonomy" id="874455"/>
    <lineage>
        <taxon>Eukaryota</taxon>
        <taxon>Metazoa</taxon>
        <taxon>Ecdysozoa</taxon>
        <taxon>Arthropoda</taxon>
        <taxon>Hexapoda</taxon>
        <taxon>Insecta</taxon>
        <taxon>Pterygota</taxon>
        <taxon>Neoptera</taxon>
        <taxon>Endopterygota</taxon>
        <taxon>Lepidoptera</taxon>
        <taxon>Glossata</taxon>
        <taxon>Ditrysia</taxon>
        <taxon>Noctuoidea</taxon>
        <taxon>Erebidae</taxon>
        <taxon>Arctiinae</taxon>
        <taxon>Arctia</taxon>
    </lineage>
</organism>
<name>A0A8S0Z683_ARCPL</name>
<dbReference type="CDD" id="cd00091">
    <property type="entry name" value="NUC"/>
    <property type="match status" value="1"/>
</dbReference>
<evidence type="ECO:0000259" key="7">
    <source>
        <dbReference type="SMART" id="SM00477"/>
    </source>
</evidence>
<evidence type="ECO:0000256" key="5">
    <source>
        <dbReference type="PIRSR" id="PIRSR640255-2"/>
    </source>
</evidence>
<dbReference type="InterPro" id="IPR020821">
    <property type="entry name" value="ENPP1-3/EXOG-like_nuc-like"/>
</dbReference>
<dbReference type="GO" id="GO:0005634">
    <property type="term" value="C:nucleus"/>
    <property type="evidence" value="ECO:0007669"/>
    <property type="project" value="TreeGrafter"/>
</dbReference>
<dbReference type="OrthoDB" id="5960141at2759"/>
<dbReference type="GO" id="GO:0004521">
    <property type="term" value="F:RNA endonuclease activity"/>
    <property type="evidence" value="ECO:0007669"/>
    <property type="project" value="TreeGrafter"/>
</dbReference>
<evidence type="ECO:0000256" key="1">
    <source>
        <dbReference type="ARBA" id="ARBA00010052"/>
    </source>
</evidence>
<dbReference type="Pfam" id="PF01223">
    <property type="entry name" value="Endonuclease_NS"/>
    <property type="match status" value="1"/>
</dbReference>